<sequence length="91" mass="9834">MTTDGPRPTGPRSRTELKLDIQHTREEISATLDALEAKLNVRRRAQDGVADLRRRIRRTADEDPLLLVAVGVGAVVVVGGVVGAVARAARR</sequence>
<feature type="transmembrane region" description="Helical" evidence="1">
    <location>
        <begin position="65"/>
        <end position="86"/>
    </location>
</feature>
<evidence type="ECO:0000313" key="3">
    <source>
        <dbReference type="Proteomes" id="UP000032604"/>
    </source>
</evidence>
<evidence type="ECO:0000256" key="1">
    <source>
        <dbReference type="SAM" id="Phobius"/>
    </source>
</evidence>
<protein>
    <recommendedName>
        <fullName evidence="4">DUF3618 domain-containing protein</fullName>
    </recommendedName>
</protein>
<name>A0A0D5CEY3_9MICO</name>
<keyword evidence="1" id="KW-1133">Transmembrane helix</keyword>
<dbReference type="PATRIC" id="fig|33014.5.peg.570"/>
<reference evidence="2 3" key="1">
    <citation type="journal article" date="2015" name="Genome Announc.">
        <title>Complete Genome Sequence of Clavibacter michiganensis subsp. insidiosus R1-1 Using PacBio Single-Molecule Real-Time Technology.</title>
        <authorList>
            <person name="Lu Y."/>
            <person name="Samac D.A."/>
            <person name="Glazebrook J."/>
            <person name="Ishimaru C.A."/>
        </authorList>
    </citation>
    <scope>NUCLEOTIDE SEQUENCE [LARGE SCALE GENOMIC DNA]</scope>
    <source>
        <strain evidence="2 3">R1-1</strain>
    </source>
</reference>
<dbReference type="AlphaFoldDB" id="A0A0D5CEY3"/>
<dbReference type="HOGENOM" id="CLU_2421664_0_0_11"/>
<proteinExistence type="predicted"/>
<dbReference type="Pfam" id="PF12277">
    <property type="entry name" value="DUF3618"/>
    <property type="match status" value="1"/>
</dbReference>
<keyword evidence="1" id="KW-0472">Membrane</keyword>
<gene>
    <name evidence="2" type="ORF">VO01_02710</name>
</gene>
<evidence type="ECO:0000313" key="2">
    <source>
        <dbReference type="EMBL" id="AJW78176.1"/>
    </source>
</evidence>
<organism evidence="2 3">
    <name type="scientific">Clavibacter michiganensis subsp. insidiosus</name>
    <dbReference type="NCBI Taxonomy" id="33014"/>
    <lineage>
        <taxon>Bacteria</taxon>
        <taxon>Bacillati</taxon>
        <taxon>Actinomycetota</taxon>
        <taxon>Actinomycetes</taxon>
        <taxon>Micrococcales</taxon>
        <taxon>Microbacteriaceae</taxon>
        <taxon>Clavibacter</taxon>
    </lineage>
</organism>
<dbReference type="Proteomes" id="UP000032604">
    <property type="component" value="Chromosome"/>
</dbReference>
<dbReference type="InterPro" id="IPR022062">
    <property type="entry name" value="DUF3618"/>
</dbReference>
<evidence type="ECO:0008006" key="4">
    <source>
        <dbReference type="Google" id="ProtNLM"/>
    </source>
</evidence>
<dbReference type="OrthoDB" id="5124039at2"/>
<dbReference type="EMBL" id="CP011043">
    <property type="protein sequence ID" value="AJW78176.1"/>
    <property type="molecule type" value="Genomic_DNA"/>
</dbReference>
<keyword evidence="1" id="KW-0812">Transmembrane</keyword>
<dbReference type="KEGG" id="cmh:VO01_02710"/>
<dbReference type="RefSeq" id="WP_045526676.1">
    <property type="nucleotide sequence ID" value="NZ_CP011043.1"/>
</dbReference>
<accession>A0A0D5CEY3</accession>